<name>A0A179T647_9BACI</name>
<dbReference type="InterPro" id="IPR027365">
    <property type="entry name" value="GNAT_acetyltra_YdfB-like"/>
</dbReference>
<proteinExistence type="predicted"/>
<dbReference type="AlphaFoldDB" id="A0A179T647"/>
<reference evidence="2" key="1">
    <citation type="submission" date="2016-04" db="EMBL/GenBank/DDBJ databases">
        <authorList>
            <person name="Lyu Z."/>
            <person name="Lyu W."/>
        </authorList>
    </citation>
    <scope>NUCLEOTIDE SEQUENCE [LARGE SCALE GENOMIC DNA]</scope>
    <source>
        <strain evidence="2">C44</strain>
    </source>
</reference>
<protein>
    <submittedName>
        <fullName evidence="1">Uncharacterized protein</fullName>
    </submittedName>
</protein>
<comment type="caution">
    <text evidence="1">The sequence shown here is derived from an EMBL/GenBank/DDBJ whole genome shotgun (WGS) entry which is preliminary data.</text>
</comment>
<dbReference type="OrthoDB" id="8439474at2"/>
<dbReference type="Pfam" id="PF12746">
    <property type="entry name" value="GNAT_acetyltran"/>
    <property type="match status" value="1"/>
</dbReference>
<dbReference type="EMBL" id="LWSG01000001">
    <property type="protein sequence ID" value="OAS89467.1"/>
    <property type="molecule type" value="Genomic_DNA"/>
</dbReference>
<dbReference type="Proteomes" id="UP000078534">
    <property type="component" value="Unassembled WGS sequence"/>
</dbReference>
<dbReference type="SUPFAM" id="SSF55729">
    <property type="entry name" value="Acyl-CoA N-acyltransferases (Nat)"/>
    <property type="match status" value="1"/>
</dbReference>
<dbReference type="RefSeq" id="WP_066325397.1">
    <property type="nucleotide sequence ID" value="NZ_LWSG01000001.1"/>
</dbReference>
<keyword evidence="2" id="KW-1185">Reference proteome</keyword>
<sequence>MFSDLELMEIQAEVLFQYDISGRMEQINDPLKMNAPLFFLGRTKDGNVTKFHSALSNTKIDEIKKVIAKDSTNVNLSKLITILKSSTQSIRNLWIGPAYVFPDNINRPSSAIRMTKENRHLLLEGFPTIFEQLEWRQPCFGIIEDGFVVSVCCSARRSSSAAEASVETMEEFRGRGYGVQTAIAWANALQEEGIIPLYSTSWDNFSSQTIAGKLKLYSYGVDFHIS</sequence>
<evidence type="ECO:0000313" key="2">
    <source>
        <dbReference type="Proteomes" id="UP000078534"/>
    </source>
</evidence>
<accession>A0A179T647</accession>
<gene>
    <name evidence="1" type="ORF">A6K24_02635</name>
</gene>
<dbReference type="InterPro" id="IPR016181">
    <property type="entry name" value="Acyl_CoA_acyltransferase"/>
</dbReference>
<dbReference type="STRING" id="152268.A6K24_02635"/>
<organism evidence="1 2">
    <name type="scientific">Metabacillus litoralis</name>
    <dbReference type="NCBI Taxonomy" id="152268"/>
    <lineage>
        <taxon>Bacteria</taxon>
        <taxon>Bacillati</taxon>
        <taxon>Bacillota</taxon>
        <taxon>Bacilli</taxon>
        <taxon>Bacillales</taxon>
        <taxon>Bacillaceae</taxon>
        <taxon>Metabacillus</taxon>
    </lineage>
</organism>
<evidence type="ECO:0000313" key="1">
    <source>
        <dbReference type="EMBL" id="OAS89467.1"/>
    </source>
</evidence>
<dbReference type="Gene3D" id="3.40.630.30">
    <property type="match status" value="1"/>
</dbReference>